<dbReference type="KEGG" id="mlo:msr4113"/>
<gene>
    <name evidence="1" type="ordered locus">msr4113</name>
</gene>
<organism evidence="1 2">
    <name type="scientific">Mesorhizobium japonicum (strain LMG 29417 / CECT 9101 / MAFF 303099)</name>
    <name type="common">Mesorhizobium loti (strain MAFF 303099)</name>
    <dbReference type="NCBI Taxonomy" id="266835"/>
    <lineage>
        <taxon>Bacteria</taxon>
        <taxon>Pseudomonadati</taxon>
        <taxon>Pseudomonadota</taxon>
        <taxon>Alphaproteobacteria</taxon>
        <taxon>Hyphomicrobiales</taxon>
        <taxon>Phyllobacteriaceae</taxon>
        <taxon>Mesorhizobium</taxon>
    </lineage>
</organism>
<name>Q98ER8_RHILO</name>
<accession>Q98ER8</accession>
<reference evidence="1 2" key="1">
    <citation type="journal article" date="2000" name="DNA Res.">
        <title>Complete genome structure of the nitrogen-fixing symbiotic bacterium Mesorhizobium loti.</title>
        <authorList>
            <person name="Kaneko T."/>
            <person name="Nakamura Y."/>
            <person name="Sato S."/>
            <person name="Asamizu E."/>
            <person name="Kato T."/>
            <person name="Sasamoto S."/>
            <person name="Watanabe A."/>
            <person name="Idesawa K."/>
            <person name="Ishikawa A."/>
            <person name="Kawashima K."/>
            <person name="Kimura T."/>
            <person name="Kishida Y."/>
            <person name="Kiyokawa C."/>
            <person name="Kohara M."/>
            <person name="Matsumoto M."/>
            <person name="Matsuno A."/>
            <person name="Mochizuki Y."/>
            <person name="Nakayama S."/>
            <person name="Nakazaki N."/>
            <person name="Shimpo S."/>
            <person name="Sugimoto M."/>
            <person name="Takeuchi C."/>
            <person name="Yamada M."/>
            <person name="Tabata S."/>
        </authorList>
    </citation>
    <scope>NUCLEOTIDE SEQUENCE [LARGE SCALE GENOMIC DNA]</scope>
    <source>
        <strain evidence="2">LMG 29417 / CECT 9101 / MAFF 303099</strain>
    </source>
</reference>
<protein>
    <submittedName>
        <fullName evidence="1">Msr4113 protein</fullName>
    </submittedName>
</protein>
<dbReference type="Proteomes" id="UP000000552">
    <property type="component" value="Chromosome"/>
</dbReference>
<dbReference type="EMBL" id="BA000012">
    <property type="protein sequence ID" value="BAB50849.1"/>
    <property type="molecule type" value="Genomic_DNA"/>
</dbReference>
<dbReference type="AlphaFoldDB" id="Q98ER8"/>
<evidence type="ECO:0000313" key="2">
    <source>
        <dbReference type="Proteomes" id="UP000000552"/>
    </source>
</evidence>
<evidence type="ECO:0000313" key="1">
    <source>
        <dbReference type="EMBL" id="BAB50849.1"/>
    </source>
</evidence>
<sequence length="62" mass="6990">MVDVRDDRDITEFHVLGLGSVAGSRPKALPLSVARLIQGFSQLRKGKRDTKYSSNLKHLRVR</sequence>
<proteinExistence type="predicted"/>
<dbReference type="HOGENOM" id="CLU_2901130_0_0_5"/>